<evidence type="ECO:0000313" key="2">
    <source>
        <dbReference type="Proteomes" id="UP000001929"/>
    </source>
</evidence>
<gene>
    <name evidence="1" type="ordered locus">Rru_A3047</name>
</gene>
<dbReference type="RefSeq" id="WP_011390795.1">
    <property type="nucleotide sequence ID" value="NC_007643.1"/>
</dbReference>
<dbReference type="Proteomes" id="UP000001929">
    <property type="component" value="Chromosome"/>
</dbReference>
<protein>
    <submittedName>
        <fullName evidence="1">Uncharacterized protein</fullName>
    </submittedName>
</protein>
<dbReference type="AlphaFoldDB" id="Q2RPV3"/>
<dbReference type="PATRIC" id="fig|269796.9.peg.3157"/>
<dbReference type="EnsemblBacteria" id="ABC23842">
    <property type="protein sequence ID" value="ABC23842"/>
    <property type="gene ID" value="Rru_A3047"/>
</dbReference>
<organism evidence="1 2">
    <name type="scientific">Rhodospirillum rubrum (strain ATCC 11170 / ATH 1.1.1 / DSM 467 / LMG 4362 / NCIMB 8255 / S1)</name>
    <dbReference type="NCBI Taxonomy" id="269796"/>
    <lineage>
        <taxon>Bacteria</taxon>
        <taxon>Pseudomonadati</taxon>
        <taxon>Pseudomonadota</taxon>
        <taxon>Alphaproteobacteria</taxon>
        <taxon>Rhodospirillales</taxon>
        <taxon>Rhodospirillaceae</taxon>
        <taxon>Rhodospirillum</taxon>
    </lineage>
</organism>
<accession>Q2RPV3</accession>
<keyword evidence="2" id="KW-1185">Reference proteome</keyword>
<name>Q2RPV3_RHORT</name>
<reference evidence="1 2" key="1">
    <citation type="journal article" date="2011" name="Stand. Genomic Sci.">
        <title>Complete genome sequence of Rhodospirillum rubrum type strain (S1).</title>
        <authorList>
            <person name="Munk A.C."/>
            <person name="Copeland A."/>
            <person name="Lucas S."/>
            <person name="Lapidus A."/>
            <person name="Del Rio T.G."/>
            <person name="Barry K."/>
            <person name="Detter J.C."/>
            <person name="Hammon N."/>
            <person name="Israni S."/>
            <person name="Pitluck S."/>
            <person name="Brettin T."/>
            <person name="Bruce D."/>
            <person name="Han C."/>
            <person name="Tapia R."/>
            <person name="Gilna P."/>
            <person name="Schmutz J."/>
            <person name="Larimer F."/>
            <person name="Land M."/>
            <person name="Kyrpides N.C."/>
            <person name="Mavromatis K."/>
            <person name="Richardson P."/>
            <person name="Rohde M."/>
            <person name="Goker M."/>
            <person name="Klenk H.P."/>
            <person name="Zhang Y."/>
            <person name="Roberts G.P."/>
            <person name="Reslewic S."/>
            <person name="Schwartz D.C."/>
        </authorList>
    </citation>
    <scope>NUCLEOTIDE SEQUENCE [LARGE SCALE GENOMIC DNA]</scope>
    <source>
        <strain evidence="2">ATCC 11170 / ATH 1.1.1 / DSM 467 / LMG 4362 / NCIMB 8255 / S1</strain>
    </source>
</reference>
<sequence>MSLLSTLFGDTTDPPQDPYWQRNPDLKYYRLLQISRRPQVLADKSGVFILWSQSPHGHWIYCAHAEDLEGAVEIVASHPEVISLESRHGLLFSWSPIRADLRDGVVAHLRATLPFALEDAALDDRLGLSAAKLAAAEPVPVLPPG</sequence>
<dbReference type="HOGENOM" id="CLU_1785404_0_0_5"/>
<proteinExistence type="predicted"/>
<dbReference type="EMBL" id="CP000230">
    <property type="protein sequence ID" value="ABC23842.1"/>
    <property type="molecule type" value="Genomic_DNA"/>
</dbReference>
<dbReference type="KEGG" id="rru:Rru_A3047"/>
<evidence type="ECO:0000313" key="1">
    <source>
        <dbReference type="EMBL" id="ABC23842.1"/>
    </source>
</evidence>